<evidence type="ECO:0000313" key="3">
    <source>
        <dbReference type="Proteomes" id="UP001153292"/>
    </source>
</evidence>
<feature type="signal peptide" evidence="1">
    <location>
        <begin position="1"/>
        <end position="25"/>
    </location>
</feature>
<feature type="chain" id="PRO_5045626602" evidence="1">
    <location>
        <begin position="26"/>
        <end position="125"/>
    </location>
</feature>
<sequence>MAQGARRALLAVLMVAAVIIPHFTAQPPSADKSIEKDRTNRQTAIKAGKQVATTPKWGFFGTIFHLILEQINDTKSAYNQITDQVNTQFVDDTVSARTRFFNSLFNELLHTRVVGRPSYSRSNIF</sequence>
<dbReference type="Proteomes" id="UP001153292">
    <property type="component" value="Chromosome 4"/>
</dbReference>
<reference evidence="2" key="1">
    <citation type="submission" date="2021-12" db="EMBL/GenBank/DDBJ databases">
        <authorList>
            <person name="King R."/>
        </authorList>
    </citation>
    <scope>NUCLEOTIDE SEQUENCE</scope>
</reference>
<proteinExistence type="predicted"/>
<name>A0ABN8LCU3_CHISP</name>
<protein>
    <submittedName>
        <fullName evidence="2">Uncharacterized protein</fullName>
    </submittedName>
</protein>
<gene>
    <name evidence="2" type="ORF">CHILSU_LOCUS8775</name>
</gene>
<keyword evidence="1" id="KW-0732">Signal</keyword>
<organism evidence="2 3">
    <name type="scientific">Chilo suppressalis</name>
    <name type="common">Asiatic rice borer moth</name>
    <dbReference type="NCBI Taxonomy" id="168631"/>
    <lineage>
        <taxon>Eukaryota</taxon>
        <taxon>Metazoa</taxon>
        <taxon>Ecdysozoa</taxon>
        <taxon>Arthropoda</taxon>
        <taxon>Hexapoda</taxon>
        <taxon>Insecta</taxon>
        <taxon>Pterygota</taxon>
        <taxon>Neoptera</taxon>
        <taxon>Endopterygota</taxon>
        <taxon>Lepidoptera</taxon>
        <taxon>Glossata</taxon>
        <taxon>Ditrysia</taxon>
        <taxon>Pyraloidea</taxon>
        <taxon>Crambidae</taxon>
        <taxon>Crambinae</taxon>
        <taxon>Chilo</taxon>
    </lineage>
</organism>
<evidence type="ECO:0000256" key="1">
    <source>
        <dbReference type="SAM" id="SignalP"/>
    </source>
</evidence>
<accession>A0ABN8LCU3</accession>
<evidence type="ECO:0000313" key="2">
    <source>
        <dbReference type="EMBL" id="CAH2989420.1"/>
    </source>
</evidence>
<keyword evidence="3" id="KW-1185">Reference proteome</keyword>
<dbReference type="EMBL" id="OU963897">
    <property type="protein sequence ID" value="CAH2989420.1"/>
    <property type="molecule type" value="Genomic_DNA"/>
</dbReference>